<dbReference type="SUPFAM" id="SSF56349">
    <property type="entry name" value="DNA breaking-rejoining enzymes"/>
    <property type="match status" value="1"/>
</dbReference>
<dbReference type="InterPro" id="IPR011010">
    <property type="entry name" value="DNA_brk_join_enz"/>
</dbReference>
<gene>
    <name evidence="4" type="ORF">D3869_18070</name>
</gene>
<dbReference type="InterPro" id="IPR010998">
    <property type="entry name" value="Integrase_recombinase_N"/>
</dbReference>
<dbReference type="Gene3D" id="1.10.150.130">
    <property type="match status" value="1"/>
</dbReference>
<dbReference type="Pfam" id="PF20172">
    <property type="entry name" value="DUF6538"/>
    <property type="match status" value="1"/>
</dbReference>
<keyword evidence="2" id="KW-0233">DNA recombination</keyword>
<name>A0A4D8R6W2_AZOBR</name>
<evidence type="ECO:0000259" key="3">
    <source>
        <dbReference type="PROSITE" id="PS51898"/>
    </source>
</evidence>
<sequence length="504" mass="57746">MAICTVNVYHCRVPQRLFMADLRYLKQRRQAWYFRIAVPADLRAKVGKVDIVESLQTRDLSVAQLRRWERAAHWTRTFEEMRGNAESVPWKVYRETLDQARAGVFGDAVRAVYRDEVSSSGIDFALEAIEAERLKANPDEDAPLPAAIQAKVDALNDYAKEKNGKTLKVKPEYGMPFSECCKKYLAEVKAELTNQTYGQYQAVFRLFGDFVKDKPMRLIGPKDAISFLDIISTFDPNWGRSPKTKSRSFQELRELYSGSEEGLAVRTLNRYVTSLSCAWKWSKKRQEAGGENPFDGLFRAVNGKNSETYVPYEIGDLNKLFDPLPKNPALWEVPLVALYTGMRLNEICSLAWENVRQQEGVWYFDIVAAKSEAGVRPVPIHSKLMWLLERRGKNPKELLWPQLKPGGPDQKLSWYLSGDFSEYRRKRGVVGAGKAFHSFRKNATRCLERARVPQNEAAEIIGHEKAGITYRVYNPDGMTMLQRRDTIEKIVYEGFEMPELGRQG</sequence>
<dbReference type="InterPro" id="IPR046668">
    <property type="entry name" value="DUF6538"/>
</dbReference>
<accession>A0A4D8R6W2</accession>
<keyword evidence="4" id="KW-0614">Plasmid</keyword>
<dbReference type="InterPro" id="IPR002104">
    <property type="entry name" value="Integrase_catalytic"/>
</dbReference>
<dbReference type="Pfam" id="PF00589">
    <property type="entry name" value="Phage_integrase"/>
    <property type="match status" value="1"/>
</dbReference>
<protein>
    <submittedName>
        <fullName evidence="4">Site-specific integrase</fullName>
    </submittedName>
</protein>
<dbReference type="PROSITE" id="PS51898">
    <property type="entry name" value="TYR_RECOMBINASE"/>
    <property type="match status" value="1"/>
</dbReference>
<dbReference type="GO" id="GO:0003677">
    <property type="term" value="F:DNA binding"/>
    <property type="evidence" value="ECO:0007669"/>
    <property type="project" value="UniProtKB-KW"/>
</dbReference>
<dbReference type="Gene3D" id="1.10.443.10">
    <property type="entry name" value="Intergrase catalytic core"/>
    <property type="match status" value="1"/>
</dbReference>
<dbReference type="GO" id="GO:0015074">
    <property type="term" value="P:DNA integration"/>
    <property type="evidence" value="ECO:0007669"/>
    <property type="project" value="InterPro"/>
</dbReference>
<dbReference type="GO" id="GO:0006310">
    <property type="term" value="P:DNA recombination"/>
    <property type="evidence" value="ECO:0007669"/>
    <property type="project" value="UniProtKB-KW"/>
</dbReference>
<geneLocation type="plasmid" evidence="4">
    <name>p1</name>
</geneLocation>
<dbReference type="AlphaFoldDB" id="A0A4D8R6W2"/>
<evidence type="ECO:0000313" key="4">
    <source>
        <dbReference type="EMBL" id="QCO17170.1"/>
    </source>
</evidence>
<proteinExistence type="predicted"/>
<evidence type="ECO:0000313" key="5">
    <source>
        <dbReference type="Proteomes" id="UP000298693"/>
    </source>
</evidence>
<dbReference type="Proteomes" id="UP000298693">
    <property type="component" value="Plasmid p1"/>
</dbReference>
<keyword evidence="1" id="KW-0238">DNA-binding</keyword>
<dbReference type="EMBL" id="CP032346">
    <property type="protein sequence ID" value="QCO17170.1"/>
    <property type="molecule type" value="Genomic_DNA"/>
</dbReference>
<organism evidence="4 5">
    <name type="scientific">Azospirillum brasilense</name>
    <dbReference type="NCBI Taxonomy" id="192"/>
    <lineage>
        <taxon>Bacteria</taxon>
        <taxon>Pseudomonadati</taxon>
        <taxon>Pseudomonadota</taxon>
        <taxon>Alphaproteobacteria</taxon>
        <taxon>Rhodospirillales</taxon>
        <taxon>Azospirillaceae</taxon>
        <taxon>Azospirillum</taxon>
    </lineage>
</organism>
<feature type="domain" description="Tyr recombinase" evidence="3">
    <location>
        <begin position="306"/>
        <end position="488"/>
    </location>
</feature>
<evidence type="ECO:0000256" key="2">
    <source>
        <dbReference type="ARBA" id="ARBA00023172"/>
    </source>
</evidence>
<dbReference type="CDD" id="cd01184">
    <property type="entry name" value="INT_C_like_1"/>
    <property type="match status" value="1"/>
</dbReference>
<dbReference type="InterPro" id="IPR013762">
    <property type="entry name" value="Integrase-like_cat_sf"/>
</dbReference>
<reference evidence="4 5" key="1">
    <citation type="submission" date="2018-09" db="EMBL/GenBank/DDBJ databases">
        <title>Whole genome based analysis of evolution and adaptive divergence in Indian and Brazilian strains of Azospirillum brasilense.</title>
        <authorList>
            <person name="Singh C."/>
            <person name="Tripathi A.K."/>
        </authorList>
    </citation>
    <scope>NUCLEOTIDE SEQUENCE [LARGE SCALE GENOMIC DNA]</scope>
    <source>
        <strain evidence="4 5">MTCC4039</strain>
        <plasmid evidence="4 5">p1</plasmid>
    </source>
</reference>
<evidence type="ECO:0000256" key="1">
    <source>
        <dbReference type="ARBA" id="ARBA00023125"/>
    </source>
</evidence>